<dbReference type="InterPro" id="IPR036691">
    <property type="entry name" value="Endo/exonu/phosph_ase_sf"/>
</dbReference>
<evidence type="ECO:0000313" key="3">
    <source>
        <dbReference type="Proteomes" id="UP000245207"/>
    </source>
</evidence>
<reference evidence="2 3" key="1">
    <citation type="journal article" date="2018" name="Mol. Plant">
        <title>The genome of Artemisia annua provides insight into the evolution of Asteraceae family and artemisinin biosynthesis.</title>
        <authorList>
            <person name="Shen Q."/>
            <person name="Zhang L."/>
            <person name="Liao Z."/>
            <person name="Wang S."/>
            <person name="Yan T."/>
            <person name="Shi P."/>
            <person name="Liu M."/>
            <person name="Fu X."/>
            <person name="Pan Q."/>
            <person name="Wang Y."/>
            <person name="Lv Z."/>
            <person name="Lu X."/>
            <person name="Zhang F."/>
            <person name="Jiang W."/>
            <person name="Ma Y."/>
            <person name="Chen M."/>
            <person name="Hao X."/>
            <person name="Li L."/>
            <person name="Tang Y."/>
            <person name="Lv G."/>
            <person name="Zhou Y."/>
            <person name="Sun X."/>
            <person name="Brodelius P.E."/>
            <person name="Rose J.K.C."/>
            <person name="Tang K."/>
        </authorList>
    </citation>
    <scope>NUCLEOTIDE SEQUENCE [LARGE SCALE GENOMIC DNA]</scope>
    <source>
        <strain evidence="3">cv. Huhao1</strain>
        <tissue evidence="2">Leaf</tissue>
    </source>
</reference>
<feature type="compositionally biased region" description="Basic and acidic residues" evidence="1">
    <location>
        <begin position="155"/>
        <end position="165"/>
    </location>
</feature>
<evidence type="ECO:0000313" key="2">
    <source>
        <dbReference type="EMBL" id="PWA84156.1"/>
    </source>
</evidence>
<gene>
    <name evidence="2" type="ORF">CTI12_AA160700</name>
</gene>
<dbReference type="InterPro" id="IPR020847">
    <property type="entry name" value="AP_endonuclease_F1_BS"/>
</dbReference>
<protein>
    <recommendedName>
        <fullName evidence="4">RNA-directed DNA polymerase, eukaryota, Reverse transcriptase zinc-binding domain protein</fullName>
    </recommendedName>
</protein>
<feature type="region of interest" description="Disordered" evidence="1">
    <location>
        <begin position="305"/>
        <end position="337"/>
    </location>
</feature>
<evidence type="ECO:0008006" key="4">
    <source>
        <dbReference type="Google" id="ProtNLM"/>
    </source>
</evidence>
<sequence length="630" mass="69335">MGTFNCKLEGNQNLIIGKVQIHTTTKGLVNEELSVTVKGKSFKVNVVEEIRDITEVDIEEVIKTNGKYQAEYNADKREENNMDISDNDSVEDSESSNEGDESEDENNEEEGGIAKEINDDSDNDIRPMERDGRKNDEDEGSRVSFGTRVGDSFEGEFKNKEEKSAQKNTGLHGKWKTNLENYVNVGNVNLDNQAAHQSAQKDKKTKCENYVKMGPADFDNQAAHQSKEKIIQESGRDITCMNNGNNEASVTLEHESIIGPEIGDTHKAPILVSNGPENNNGNMKCDIVNTVAYQNVQDIHTTEVDTGRINTKGKRREFQESSPKSNGSIGKRSMKKRKTNELDNFEGNKCGNTFAHGVGDEVNSSHKKPIGGRRSVKKAKKIARCAGVAGLGEVKKGISDAYKEYYEENDDNRGVFEFKAGGRVESDNTSCSINMDQVKEIGEMIGVSWEKAEKEKIKDAVINVGADDETGAIHTDQQGIGEAGKIRWVKSIIKEECPDVIGLQETKSGVVDEMWIEELWGGRGFGFTQLAANGNSGGMILIWNESSFTCKEAMGDERFIAVKGEWKGKSGDVYLVTIYGPHVGRQKASLWERLSRFGPFHISVSDPTIQVCVSSVARVSSVAGNTVGIS</sequence>
<dbReference type="PROSITE" id="PS00726">
    <property type="entry name" value="AP_NUCLEASE_F1_1"/>
    <property type="match status" value="1"/>
</dbReference>
<dbReference type="GO" id="GO:0006281">
    <property type="term" value="P:DNA repair"/>
    <property type="evidence" value="ECO:0007669"/>
    <property type="project" value="InterPro"/>
</dbReference>
<dbReference type="GO" id="GO:0004519">
    <property type="term" value="F:endonuclease activity"/>
    <property type="evidence" value="ECO:0007669"/>
    <property type="project" value="InterPro"/>
</dbReference>
<name>A0A2U1PEH7_ARTAN</name>
<dbReference type="Gene3D" id="3.60.10.10">
    <property type="entry name" value="Endonuclease/exonuclease/phosphatase"/>
    <property type="match status" value="1"/>
</dbReference>
<dbReference type="OrthoDB" id="1718935at2759"/>
<dbReference type="GO" id="GO:0003677">
    <property type="term" value="F:DNA binding"/>
    <property type="evidence" value="ECO:0007669"/>
    <property type="project" value="InterPro"/>
</dbReference>
<proteinExistence type="predicted"/>
<feature type="compositionally biased region" description="Basic and acidic residues" evidence="1">
    <location>
        <begin position="112"/>
        <end position="136"/>
    </location>
</feature>
<dbReference type="Proteomes" id="UP000245207">
    <property type="component" value="Unassembled WGS sequence"/>
</dbReference>
<dbReference type="EMBL" id="PKPP01001260">
    <property type="protein sequence ID" value="PWA84156.1"/>
    <property type="molecule type" value="Genomic_DNA"/>
</dbReference>
<evidence type="ECO:0000256" key="1">
    <source>
        <dbReference type="SAM" id="MobiDB-lite"/>
    </source>
</evidence>
<dbReference type="AlphaFoldDB" id="A0A2U1PEH7"/>
<dbReference type="SUPFAM" id="SSF56219">
    <property type="entry name" value="DNase I-like"/>
    <property type="match status" value="1"/>
</dbReference>
<feature type="region of interest" description="Disordered" evidence="1">
    <location>
        <begin position="72"/>
        <end position="172"/>
    </location>
</feature>
<comment type="caution">
    <text evidence="2">The sequence shown here is derived from an EMBL/GenBank/DDBJ whole genome shotgun (WGS) entry which is preliminary data.</text>
</comment>
<feature type="compositionally biased region" description="Acidic residues" evidence="1">
    <location>
        <begin position="85"/>
        <end position="111"/>
    </location>
</feature>
<accession>A0A2U1PEH7</accession>
<keyword evidence="3" id="KW-1185">Reference proteome</keyword>
<organism evidence="2 3">
    <name type="scientific">Artemisia annua</name>
    <name type="common">Sweet wormwood</name>
    <dbReference type="NCBI Taxonomy" id="35608"/>
    <lineage>
        <taxon>Eukaryota</taxon>
        <taxon>Viridiplantae</taxon>
        <taxon>Streptophyta</taxon>
        <taxon>Embryophyta</taxon>
        <taxon>Tracheophyta</taxon>
        <taxon>Spermatophyta</taxon>
        <taxon>Magnoliopsida</taxon>
        <taxon>eudicotyledons</taxon>
        <taxon>Gunneridae</taxon>
        <taxon>Pentapetalae</taxon>
        <taxon>asterids</taxon>
        <taxon>campanulids</taxon>
        <taxon>Asterales</taxon>
        <taxon>Asteraceae</taxon>
        <taxon>Asteroideae</taxon>
        <taxon>Anthemideae</taxon>
        <taxon>Artemisiinae</taxon>
        <taxon>Artemisia</taxon>
    </lineage>
</organism>